<dbReference type="Proteomes" id="UP000718564">
    <property type="component" value="Unassembled WGS sequence"/>
</dbReference>
<keyword evidence="1" id="KW-1133">Transmembrane helix</keyword>
<dbReference type="EMBL" id="QMEB01000139">
    <property type="protein sequence ID" value="NMG21127.1"/>
    <property type="molecule type" value="Genomic_DNA"/>
</dbReference>
<organism evidence="2 3">
    <name type="scientific">Brasilonema bromeliae SPC951</name>
    <dbReference type="NCBI Taxonomy" id="385972"/>
    <lineage>
        <taxon>Bacteria</taxon>
        <taxon>Bacillati</taxon>
        <taxon>Cyanobacteriota</taxon>
        <taxon>Cyanophyceae</taxon>
        <taxon>Nostocales</taxon>
        <taxon>Scytonemataceae</taxon>
        <taxon>Brasilonema</taxon>
        <taxon>Bromeliae group (in: Brasilonema)</taxon>
    </lineage>
</organism>
<sequence>MELQETQTKKTENNVLSAENIHDYINPEKIRESEAKTQAQTDNAVTSKEALDPRLRYGFTLILAIFLFIAAIYYGIINP</sequence>
<dbReference type="RefSeq" id="WP_169156376.1">
    <property type="nucleotide sequence ID" value="NZ_CAWPJE010000132.1"/>
</dbReference>
<reference evidence="2 3" key="1">
    <citation type="submission" date="2018-06" db="EMBL/GenBank/DDBJ databases">
        <title>Comparative genomics of Brasilonema spp. strains.</title>
        <authorList>
            <person name="Alvarenga D.O."/>
            <person name="Fiore M.F."/>
            <person name="Varani A.M."/>
        </authorList>
    </citation>
    <scope>NUCLEOTIDE SEQUENCE [LARGE SCALE GENOMIC DNA]</scope>
    <source>
        <strain evidence="2 3">SPC951</strain>
    </source>
</reference>
<protein>
    <submittedName>
        <fullName evidence="2">Uncharacterized protein</fullName>
    </submittedName>
</protein>
<evidence type="ECO:0000313" key="2">
    <source>
        <dbReference type="EMBL" id="NMG21127.1"/>
    </source>
</evidence>
<accession>A0ABX1PBH8</accession>
<evidence type="ECO:0000313" key="3">
    <source>
        <dbReference type="Proteomes" id="UP000718564"/>
    </source>
</evidence>
<keyword evidence="1" id="KW-0472">Membrane</keyword>
<evidence type="ECO:0000256" key="1">
    <source>
        <dbReference type="SAM" id="Phobius"/>
    </source>
</evidence>
<gene>
    <name evidence="2" type="ORF">DP116_17410</name>
</gene>
<keyword evidence="1" id="KW-0812">Transmembrane</keyword>
<feature type="transmembrane region" description="Helical" evidence="1">
    <location>
        <begin position="57"/>
        <end position="77"/>
    </location>
</feature>
<comment type="caution">
    <text evidence="2">The sequence shown here is derived from an EMBL/GenBank/DDBJ whole genome shotgun (WGS) entry which is preliminary data.</text>
</comment>
<name>A0ABX1PBH8_9CYAN</name>
<keyword evidence="3" id="KW-1185">Reference proteome</keyword>
<proteinExistence type="predicted"/>